<sequence>MKNPQRLSPYGRVKLQANGRRKIYFLIIRRTYNLNFM</sequence>
<protein>
    <submittedName>
        <fullName evidence="1">Uncharacterized protein</fullName>
    </submittedName>
</protein>
<name>A0A8S5P118_9CAUD</name>
<reference evidence="1" key="1">
    <citation type="journal article" date="2021" name="Proc. Natl. Acad. Sci. U.S.A.">
        <title>A Catalog of Tens of Thousands of Viruses from Human Metagenomes Reveals Hidden Associations with Chronic Diseases.</title>
        <authorList>
            <person name="Tisza M.J."/>
            <person name="Buck C.B."/>
        </authorList>
    </citation>
    <scope>NUCLEOTIDE SEQUENCE</scope>
    <source>
        <strain evidence="1">CtTBR23</strain>
    </source>
</reference>
<organism evidence="1">
    <name type="scientific">Siphoviridae sp. ctTBR23</name>
    <dbReference type="NCBI Taxonomy" id="2825515"/>
    <lineage>
        <taxon>Viruses</taxon>
        <taxon>Duplodnaviria</taxon>
        <taxon>Heunggongvirae</taxon>
        <taxon>Uroviricota</taxon>
        <taxon>Caudoviricetes</taxon>
    </lineage>
</organism>
<proteinExistence type="predicted"/>
<dbReference type="EMBL" id="BK015299">
    <property type="protein sequence ID" value="DAE00129.1"/>
    <property type="molecule type" value="Genomic_DNA"/>
</dbReference>
<accession>A0A8S5P118</accession>
<evidence type="ECO:0000313" key="1">
    <source>
        <dbReference type="EMBL" id="DAE00129.1"/>
    </source>
</evidence>